<dbReference type="GO" id="GO:0005737">
    <property type="term" value="C:cytoplasm"/>
    <property type="evidence" value="ECO:0007669"/>
    <property type="project" value="UniProtKB-SubCell"/>
</dbReference>
<dbReference type="PRINTS" id="PR00100">
    <property type="entry name" value="AOTCASE"/>
</dbReference>
<feature type="binding site" evidence="6">
    <location>
        <position position="286"/>
    </location>
    <ligand>
        <name>carbamoyl phosphate</name>
        <dbReference type="ChEBI" id="CHEBI:58228"/>
    </ligand>
</feature>
<accession>A0A7T0G4R7</accession>
<feature type="binding site" evidence="6">
    <location>
        <begin position="130"/>
        <end position="133"/>
    </location>
    <ligand>
        <name>carbamoyl phosphate</name>
        <dbReference type="ChEBI" id="CHEBI:58228"/>
    </ligand>
</feature>
<feature type="binding site" evidence="6">
    <location>
        <begin position="52"/>
        <end position="55"/>
    </location>
    <ligand>
        <name>carbamoyl phosphate</name>
        <dbReference type="ChEBI" id="CHEBI:58228"/>
    </ligand>
</feature>
<evidence type="ECO:0000256" key="5">
    <source>
        <dbReference type="ARBA" id="ARBA00048772"/>
    </source>
</evidence>
<feature type="domain" description="Aspartate/ornithine carbamoyltransferase carbamoyl-P binding" evidence="8">
    <location>
        <begin position="3"/>
        <end position="143"/>
    </location>
</feature>
<feature type="binding site" evidence="6">
    <location>
        <begin position="222"/>
        <end position="223"/>
    </location>
    <ligand>
        <name>L-ornithine</name>
        <dbReference type="ChEBI" id="CHEBI:46911"/>
    </ligand>
</feature>
<evidence type="ECO:0000256" key="4">
    <source>
        <dbReference type="ARBA" id="ARBA00022679"/>
    </source>
</evidence>
<dbReference type="Proteomes" id="UP000594464">
    <property type="component" value="Chromosome"/>
</dbReference>
<comment type="pathway">
    <text evidence="1">Amino-acid biosynthesis; L-arginine biosynthesis; L-arginine from L-ornithine and carbamoyl phosphate: step 1/3.</text>
</comment>
<evidence type="ECO:0000313" key="9">
    <source>
        <dbReference type="EMBL" id="QPJ66601.1"/>
    </source>
</evidence>
<dbReference type="InterPro" id="IPR006131">
    <property type="entry name" value="Asp_carbamoyltransf_Asp/Orn-bd"/>
</dbReference>
<proteinExistence type="inferred from homology"/>
<organism evidence="9 10">
    <name type="scientific">Candidatus Nitrohelix vancouverensis</name>
    <dbReference type="NCBI Taxonomy" id="2705534"/>
    <lineage>
        <taxon>Bacteria</taxon>
        <taxon>Pseudomonadati</taxon>
        <taxon>Nitrospinota/Tectimicrobiota group</taxon>
        <taxon>Nitrospinota</taxon>
        <taxon>Nitrospinia</taxon>
        <taxon>Nitrospinales</taxon>
        <taxon>Nitrospinaceae</taxon>
        <taxon>Candidatus Nitrohelix</taxon>
    </lineage>
</organism>
<evidence type="ECO:0000259" key="8">
    <source>
        <dbReference type="Pfam" id="PF02729"/>
    </source>
</evidence>
<feature type="binding site" evidence="6">
    <location>
        <position position="218"/>
    </location>
    <ligand>
        <name>L-ornithine</name>
        <dbReference type="ChEBI" id="CHEBI:46911"/>
    </ligand>
</feature>
<keyword evidence="4 6" id="KW-0808">Transferase</keyword>
<dbReference type="SUPFAM" id="SSF53671">
    <property type="entry name" value="Aspartate/ornithine carbamoyltransferase"/>
    <property type="match status" value="1"/>
</dbReference>
<dbReference type="GO" id="GO:0019240">
    <property type="term" value="P:citrulline biosynthetic process"/>
    <property type="evidence" value="ECO:0007669"/>
    <property type="project" value="TreeGrafter"/>
</dbReference>
<dbReference type="InterPro" id="IPR036901">
    <property type="entry name" value="Asp/Orn_carbamoylTrfase_sf"/>
</dbReference>
<evidence type="ECO:0000256" key="3">
    <source>
        <dbReference type="ARBA" id="ARBA00013007"/>
    </source>
</evidence>
<reference evidence="10" key="1">
    <citation type="submission" date="2020-02" db="EMBL/GenBank/DDBJ databases">
        <title>Genomic and physiological characterization of two novel Nitrospinaceae genera.</title>
        <authorList>
            <person name="Mueller A.J."/>
            <person name="Jung M.-Y."/>
            <person name="Strachan C.R."/>
            <person name="Herbold C.W."/>
            <person name="Kirkegaard R.H."/>
            <person name="Daims H."/>
        </authorList>
    </citation>
    <scope>NUCLEOTIDE SEQUENCE [LARGE SCALE GENOMIC DNA]</scope>
</reference>
<dbReference type="PRINTS" id="PR00102">
    <property type="entry name" value="OTCASE"/>
</dbReference>
<comment type="similarity">
    <text evidence="2 6">Belongs to the aspartate/ornithine carbamoyltransferase superfamily. OTCase family.</text>
</comment>
<evidence type="ECO:0000259" key="7">
    <source>
        <dbReference type="Pfam" id="PF00185"/>
    </source>
</evidence>
<dbReference type="InterPro" id="IPR006132">
    <property type="entry name" value="Asp/Orn_carbamoyltranf_P-bd"/>
</dbReference>
<feature type="binding site" evidence="6">
    <location>
        <position position="79"/>
    </location>
    <ligand>
        <name>carbamoyl phosphate</name>
        <dbReference type="ChEBI" id="CHEBI:58228"/>
    </ligand>
</feature>
<dbReference type="EMBL" id="CP048620">
    <property type="protein sequence ID" value="QPJ66601.1"/>
    <property type="molecule type" value="Genomic_DNA"/>
</dbReference>
<dbReference type="KEGG" id="nva:G3M78_14800"/>
<dbReference type="Pfam" id="PF02729">
    <property type="entry name" value="OTCace_N"/>
    <property type="match status" value="1"/>
</dbReference>
<evidence type="ECO:0000313" key="10">
    <source>
        <dbReference type="Proteomes" id="UP000594464"/>
    </source>
</evidence>
<dbReference type="FunFam" id="3.40.50.1370:FF:000008">
    <property type="entry name" value="Ornithine carbamoyltransferase"/>
    <property type="match status" value="1"/>
</dbReference>
<dbReference type="InterPro" id="IPR002292">
    <property type="entry name" value="Orn/put_carbamltrans"/>
</dbReference>
<dbReference type="Pfam" id="PF00185">
    <property type="entry name" value="OTCace"/>
    <property type="match status" value="1"/>
</dbReference>
<sequence length="302" mass="34396">MKRDFLVIEDLNRQEILDLFKRTVELKKDRQKNIPHPTLKGKSLGMIFYKNSTRTRISFEVGMFELGGQALYLTSEQLQLERGETIEDSARVLSRYLHGIMIRTYDFKLVEQLAKHASIPVINGLTDKNHPIQVLCDLFTIQERLGKIEGFTLTYVGDDNNMSYSWMEAAALLDFQLRLALPENCSEGRMTELASRDNIQFFTDPAEAAKDADILYTDVWVSMGAEDEADEKRKSLKAYQINQKLIDLAKPNALVMHCLPAHRGEEITGDALDGENSIVFDQAENRLHLQKALLEKLLSASQ</sequence>
<dbReference type="InterPro" id="IPR024904">
    <property type="entry name" value="OTCase_ArgI"/>
</dbReference>
<dbReference type="PANTHER" id="PTHR45753">
    <property type="entry name" value="ORNITHINE CARBAMOYLTRANSFERASE, MITOCHONDRIAL"/>
    <property type="match status" value="1"/>
</dbReference>
<dbReference type="PROSITE" id="PS00097">
    <property type="entry name" value="CARBAMOYLTRANSFERASE"/>
    <property type="match status" value="1"/>
</dbReference>
<evidence type="ECO:0000256" key="1">
    <source>
        <dbReference type="ARBA" id="ARBA00004975"/>
    </source>
</evidence>
<dbReference type="Gene3D" id="3.40.50.1370">
    <property type="entry name" value="Aspartate/ornithine carbamoyltransferase"/>
    <property type="match status" value="2"/>
</dbReference>
<comment type="catalytic activity">
    <reaction evidence="5 6">
        <text>carbamoyl phosphate + L-ornithine = L-citrulline + phosphate + H(+)</text>
        <dbReference type="Rhea" id="RHEA:19513"/>
        <dbReference type="ChEBI" id="CHEBI:15378"/>
        <dbReference type="ChEBI" id="CHEBI:43474"/>
        <dbReference type="ChEBI" id="CHEBI:46911"/>
        <dbReference type="ChEBI" id="CHEBI:57743"/>
        <dbReference type="ChEBI" id="CHEBI:58228"/>
        <dbReference type="EC" id="2.1.3.3"/>
    </reaction>
</comment>
<keyword evidence="6" id="KW-0963">Cytoplasm</keyword>
<dbReference type="InterPro" id="IPR006130">
    <property type="entry name" value="Asp/Orn_carbamoylTrfase"/>
</dbReference>
<dbReference type="PANTHER" id="PTHR45753:SF3">
    <property type="entry name" value="ORNITHINE TRANSCARBAMYLASE, MITOCHONDRIAL"/>
    <property type="match status" value="1"/>
</dbReference>
<dbReference type="EC" id="2.1.3.3" evidence="3 6"/>
<evidence type="ECO:0000256" key="2">
    <source>
        <dbReference type="ARBA" id="ARBA00007805"/>
    </source>
</evidence>
<dbReference type="GO" id="GO:0016597">
    <property type="term" value="F:amino acid binding"/>
    <property type="evidence" value="ECO:0007669"/>
    <property type="project" value="InterPro"/>
</dbReference>
<gene>
    <name evidence="9" type="primary">argF</name>
    <name evidence="9" type="ORF">G3M78_14800</name>
</gene>
<name>A0A7T0G4R7_9BACT</name>
<dbReference type="AlphaFoldDB" id="A0A7T0G4R7"/>
<dbReference type="GO" id="GO:0042450">
    <property type="term" value="P:L-arginine biosynthetic process via ornithine"/>
    <property type="evidence" value="ECO:0007669"/>
    <property type="project" value="UniProtKB-UniRule"/>
</dbReference>
<feature type="binding site" evidence="6">
    <location>
        <position position="103"/>
    </location>
    <ligand>
        <name>carbamoyl phosphate</name>
        <dbReference type="ChEBI" id="CHEBI:58228"/>
    </ligand>
</feature>
<feature type="domain" description="Aspartate/ornithine carbamoyltransferase Asp/Orn-binding" evidence="7">
    <location>
        <begin position="150"/>
        <end position="295"/>
    </location>
</feature>
<dbReference type="GO" id="GO:0004585">
    <property type="term" value="F:ornithine carbamoyltransferase activity"/>
    <property type="evidence" value="ECO:0007669"/>
    <property type="project" value="UniProtKB-UniRule"/>
</dbReference>
<dbReference type="NCBIfam" id="NF001986">
    <property type="entry name" value="PRK00779.1"/>
    <property type="match status" value="1"/>
</dbReference>
<protein>
    <recommendedName>
        <fullName evidence="3 6">Ornithine carbamoyltransferase</fullName>
        <shortName evidence="6">OTCase</shortName>
        <ecNumber evidence="3 6">2.1.3.3</ecNumber>
    </recommendedName>
</protein>
<dbReference type="HAMAP" id="MF_01109">
    <property type="entry name" value="OTCase"/>
    <property type="match status" value="1"/>
</dbReference>
<dbReference type="NCBIfam" id="TIGR00658">
    <property type="entry name" value="orni_carb_tr"/>
    <property type="match status" value="1"/>
</dbReference>
<comment type="subcellular location">
    <subcellularLocation>
        <location evidence="6">Cytoplasm</location>
    </subcellularLocation>
</comment>
<feature type="binding site" evidence="6">
    <location>
        <position position="161"/>
    </location>
    <ligand>
        <name>L-ornithine</name>
        <dbReference type="ChEBI" id="CHEBI:46911"/>
    </ligand>
</feature>
<feature type="binding site" evidence="6">
    <location>
        <begin position="258"/>
        <end position="259"/>
    </location>
    <ligand>
        <name>carbamoyl phosphate</name>
        <dbReference type="ChEBI" id="CHEBI:58228"/>
    </ligand>
</feature>
<evidence type="ECO:0000256" key="6">
    <source>
        <dbReference type="HAMAP-Rule" id="MF_01109"/>
    </source>
</evidence>